<dbReference type="RefSeq" id="WP_089381316.1">
    <property type="nucleotide sequence ID" value="NZ_FZNT01000004.1"/>
</dbReference>
<accession>A0A238WYU3</accession>
<keyword evidence="2" id="KW-1185">Reference proteome</keyword>
<name>A0A238WYU3_9FLAO</name>
<dbReference type="OrthoDB" id="662061at2"/>
<reference evidence="1 2" key="1">
    <citation type="submission" date="2017-06" db="EMBL/GenBank/DDBJ databases">
        <authorList>
            <person name="Kim H.J."/>
            <person name="Triplett B.A."/>
        </authorList>
    </citation>
    <scope>NUCLEOTIDE SEQUENCE [LARGE SCALE GENOMIC DNA]</scope>
    <source>
        <strain evidence="1 2">DSM 29150</strain>
    </source>
</reference>
<gene>
    <name evidence="1" type="ORF">SAMN06265371_104205</name>
</gene>
<dbReference type="Proteomes" id="UP000198384">
    <property type="component" value="Unassembled WGS sequence"/>
</dbReference>
<dbReference type="InterPro" id="IPR019534">
    <property type="entry name" value="DUF2452"/>
</dbReference>
<protein>
    <recommendedName>
        <fullName evidence="3">DUF2452 domain-containing protein</fullName>
    </recommendedName>
</protein>
<dbReference type="Pfam" id="PF10504">
    <property type="entry name" value="DUF2452"/>
    <property type="match status" value="1"/>
</dbReference>
<sequence length="134" mass="15749">MSDKKKPDSIVFNIESQKYDASLKPYATNVGAPVITSTDTAAWKNRSIHKLNHQIHSRFEEIKKQYEQLIQEFEFNNVIYNAKFNFEPITGKTYHLYKRANGENFLSIIAQDQCNFNFQGSFRLNTYQSWEKVI</sequence>
<dbReference type="EMBL" id="FZNT01000004">
    <property type="protein sequence ID" value="SNR51726.1"/>
    <property type="molecule type" value="Genomic_DNA"/>
</dbReference>
<evidence type="ECO:0000313" key="1">
    <source>
        <dbReference type="EMBL" id="SNR51726.1"/>
    </source>
</evidence>
<proteinExistence type="predicted"/>
<dbReference type="AlphaFoldDB" id="A0A238WYU3"/>
<evidence type="ECO:0000313" key="2">
    <source>
        <dbReference type="Proteomes" id="UP000198384"/>
    </source>
</evidence>
<organism evidence="1 2">
    <name type="scientific">Lutibacter agarilyticus</name>
    <dbReference type="NCBI Taxonomy" id="1109740"/>
    <lineage>
        <taxon>Bacteria</taxon>
        <taxon>Pseudomonadati</taxon>
        <taxon>Bacteroidota</taxon>
        <taxon>Flavobacteriia</taxon>
        <taxon>Flavobacteriales</taxon>
        <taxon>Flavobacteriaceae</taxon>
        <taxon>Lutibacter</taxon>
    </lineage>
</organism>
<evidence type="ECO:0008006" key="3">
    <source>
        <dbReference type="Google" id="ProtNLM"/>
    </source>
</evidence>